<evidence type="ECO:0000256" key="2">
    <source>
        <dbReference type="ARBA" id="ARBA00022679"/>
    </source>
</evidence>
<dbReference type="Proteomes" id="UP001217089">
    <property type="component" value="Unassembled WGS sequence"/>
</dbReference>
<evidence type="ECO:0000313" key="6">
    <source>
        <dbReference type="Proteomes" id="UP001217089"/>
    </source>
</evidence>
<gene>
    <name evidence="5" type="ORF">KUTeg_008768</name>
</gene>
<evidence type="ECO:0000313" key="5">
    <source>
        <dbReference type="EMBL" id="KAJ8314207.1"/>
    </source>
</evidence>
<keyword evidence="3 4" id="KW-0418">Kinase</keyword>
<keyword evidence="6" id="KW-1185">Reference proteome</keyword>
<accession>A0ABQ9FCN6</accession>
<dbReference type="SUPFAM" id="SSF56104">
    <property type="entry name" value="SAICAR synthase-like"/>
    <property type="match status" value="1"/>
</dbReference>
<dbReference type="Pfam" id="PF03770">
    <property type="entry name" value="IPK"/>
    <property type="match status" value="1"/>
</dbReference>
<dbReference type="Gene3D" id="3.30.470.160">
    <property type="entry name" value="Inositol polyphosphate kinase"/>
    <property type="match status" value="1"/>
</dbReference>
<evidence type="ECO:0000256" key="3">
    <source>
        <dbReference type="ARBA" id="ARBA00022777"/>
    </source>
</evidence>
<comment type="similarity">
    <text evidence="1 4">Belongs to the inositol phosphokinase (IPK) family.</text>
</comment>
<dbReference type="EC" id="2.7.-.-" evidence="4"/>
<dbReference type="InterPro" id="IPR005522">
    <property type="entry name" value="IPK"/>
</dbReference>
<organism evidence="5 6">
    <name type="scientific">Tegillarca granosa</name>
    <name type="common">Malaysian cockle</name>
    <name type="synonym">Anadara granosa</name>
    <dbReference type="NCBI Taxonomy" id="220873"/>
    <lineage>
        <taxon>Eukaryota</taxon>
        <taxon>Metazoa</taxon>
        <taxon>Spiralia</taxon>
        <taxon>Lophotrochozoa</taxon>
        <taxon>Mollusca</taxon>
        <taxon>Bivalvia</taxon>
        <taxon>Autobranchia</taxon>
        <taxon>Pteriomorphia</taxon>
        <taxon>Arcoida</taxon>
        <taxon>Arcoidea</taxon>
        <taxon>Arcidae</taxon>
        <taxon>Tegillarca</taxon>
    </lineage>
</organism>
<dbReference type="EMBL" id="JARBDR010000342">
    <property type="protein sequence ID" value="KAJ8314207.1"/>
    <property type="molecule type" value="Genomic_DNA"/>
</dbReference>
<proteinExistence type="inferred from homology"/>
<sequence length="319" mass="37036">MTNQSDELITVELQPFRHQVSGCHIILEISDASIINVKCNRYKDGIRFHGDIPKTIAEKTKNISFPYVLNSKHDNNKRLKNFQEKNLNDCIERYFRSYSDSSPQKFMILSNLLRSYQRPCVIDIKLGKQQRGRYHTEANRQKHEDRCACSTSSTLGFRINGTQVYKMDHDIYIRHDKFYGRKLDVKGVEKELHFFFHNGFLLSKNVIQTIIEKLKSLQYVLTNQRTFHLYACSLLLLYDSQTCNSSLINEKVMEINNDESGYPENSESPDCSIDAKADVKLIDFAHAIQRDCTSGDTNENDLDLINGLQNLIEILEHLR</sequence>
<dbReference type="PANTHER" id="PTHR12400">
    <property type="entry name" value="INOSITOL POLYPHOSPHATE KINASE"/>
    <property type="match status" value="1"/>
</dbReference>
<evidence type="ECO:0000256" key="4">
    <source>
        <dbReference type="RuleBase" id="RU363090"/>
    </source>
</evidence>
<protein>
    <recommendedName>
        <fullName evidence="4">Kinase</fullName>
        <ecNumber evidence="4">2.7.-.-</ecNumber>
    </recommendedName>
</protein>
<keyword evidence="2 4" id="KW-0808">Transferase</keyword>
<dbReference type="PANTHER" id="PTHR12400:SF21">
    <property type="entry name" value="KINASE"/>
    <property type="match status" value="1"/>
</dbReference>
<name>A0ABQ9FCN6_TEGGR</name>
<evidence type="ECO:0000256" key="1">
    <source>
        <dbReference type="ARBA" id="ARBA00007374"/>
    </source>
</evidence>
<reference evidence="5 6" key="1">
    <citation type="submission" date="2022-12" db="EMBL/GenBank/DDBJ databases">
        <title>Chromosome-level genome of Tegillarca granosa.</title>
        <authorList>
            <person name="Kim J."/>
        </authorList>
    </citation>
    <scope>NUCLEOTIDE SEQUENCE [LARGE SCALE GENOMIC DNA]</scope>
    <source>
        <strain evidence="5">Teg-2019</strain>
        <tissue evidence="5">Adductor muscle</tissue>
    </source>
</reference>
<dbReference type="InterPro" id="IPR038286">
    <property type="entry name" value="IPK_sf"/>
</dbReference>
<comment type="caution">
    <text evidence="5">The sequence shown here is derived from an EMBL/GenBank/DDBJ whole genome shotgun (WGS) entry which is preliminary data.</text>
</comment>